<dbReference type="GO" id="GO:0006281">
    <property type="term" value="P:DNA repair"/>
    <property type="evidence" value="ECO:0007669"/>
    <property type="project" value="UniProtKB-KW"/>
</dbReference>
<keyword evidence="5" id="KW-0539">Nucleus</keyword>
<evidence type="ECO:0000256" key="5">
    <source>
        <dbReference type="ARBA" id="ARBA00023242"/>
    </source>
</evidence>
<keyword evidence="7" id="KW-1185">Reference proteome</keyword>
<dbReference type="OrthoDB" id="337581at2759"/>
<dbReference type="GO" id="GO:0000077">
    <property type="term" value="P:DNA damage checkpoint signaling"/>
    <property type="evidence" value="ECO:0007669"/>
    <property type="project" value="InterPro"/>
</dbReference>
<comment type="subcellular location">
    <subcellularLocation>
        <location evidence="1">Nucleus</location>
    </subcellularLocation>
</comment>
<evidence type="ECO:0008006" key="8">
    <source>
        <dbReference type="Google" id="ProtNLM"/>
    </source>
</evidence>
<dbReference type="SUPFAM" id="SSF55979">
    <property type="entry name" value="DNA clamp"/>
    <property type="match status" value="2"/>
</dbReference>
<evidence type="ECO:0000256" key="2">
    <source>
        <dbReference type="ARBA" id="ARBA00010991"/>
    </source>
</evidence>
<keyword evidence="4" id="KW-0234">DNA repair</keyword>
<dbReference type="PANTHER" id="PTHR10870">
    <property type="entry name" value="CELL CYCLE CHECKPOINT PROTEIN RAD1"/>
    <property type="match status" value="1"/>
</dbReference>
<gene>
    <name evidence="6" type="ORF">CEUTPL_LOCUS10057</name>
</gene>
<evidence type="ECO:0000256" key="3">
    <source>
        <dbReference type="ARBA" id="ARBA00022763"/>
    </source>
</evidence>
<dbReference type="EMBL" id="OU892281">
    <property type="protein sequence ID" value="CAG9769551.1"/>
    <property type="molecule type" value="Genomic_DNA"/>
</dbReference>
<sequence>MNSATMLFSAELTEVKVVHNVLKSVAMKEFAIFRPAEEGLKVTLDEMRCIETSVYIPANIFSMYHIADVDDIKFKINLNTLTNILNIFDDDGTTLKLTYKSVGSPLCVTISHGEENITVDCEMKTLNIDNQASASLAEECNLNKIVISANMFAELLQRLDNSAENLQITFCPDFPYFTLKSTSLSGISEVSLSKNADSVTIFKCKEKTDFTYAFSNIRHIIKVMHYANKVAVSTGESGLLGLQLVITSEENQMYVEYYVVSQYMRED</sequence>
<dbReference type="GO" id="GO:0030896">
    <property type="term" value="C:checkpoint clamp complex"/>
    <property type="evidence" value="ECO:0007669"/>
    <property type="project" value="TreeGrafter"/>
</dbReference>
<dbReference type="PANTHER" id="PTHR10870:SF0">
    <property type="entry name" value="CELL CYCLE CHECKPOINT PROTEIN RAD1"/>
    <property type="match status" value="1"/>
</dbReference>
<evidence type="ECO:0000256" key="4">
    <source>
        <dbReference type="ARBA" id="ARBA00023204"/>
    </source>
</evidence>
<reference evidence="6" key="1">
    <citation type="submission" date="2022-01" db="EMBL/GenBank/DDBJ databases">
        <authorList>
            <person name="King R."/>
        </authorList>
    </citation>
    <scope>NUCLEOTIDE SEQUENCE</scope>
</reference>
<dbReference type="InterPro" id="IPR003011">
    <property type="entry name" value="Cell_cycle_checkpoint_Rad1"/>
</dbReference>
<dbReference type="Proteomes" id="UP001152799">
    <property type="component" value="Chromosome 5"/>
</dbReference>
<dbReference type="InterPro" id="IPR046938">
    <property type="entry name" value="DNA_clamp_sf"/>
</dbReference>
<dbReference type="PRINTS" id="PR01246">
    <property type="entry name" value="RAD1REPAIR"/>
</dbReference>
<evidence type="ECO:0000256" key="1">
    <source>
        <dbReference type="ARBA" id="ARBA00004123"/>
    </source>
</evidence>
<proteinExistence type="inferred from homology"/>
<organism evidence="6 7">
    <name type="scientific">Ceutorhynchus assimilis</name>
    <name type="common">cabbage seed weevil</name>
    <dbReference type="NCBI Taxonomy" id="467358"/>
    <lineage>
        <taxon>Eukaryota</taxon>
        <taxon>Metazoa</taxon>
        <taxon>Ecdysozoa</taxon>
        <taxon>Arthropoda</taxon>
        <taxon>Hexapoda</taxon>
        <taxon>Insecta</taxon>
        <taxon>Pterygota</taxon>
        <taxon>Neoptera</taxon>
        <taxon>Endopterygota</taxon>
        <taxon>Coleoptera</taxon>
        <taxon>Polyphaga</taxon>
        <taxon>Cucujiformia</taxon>
        <taxon>Curculionidae</taxon>
        <taxon>Ceutorhynchinae</taxon>
        <taxon>Ceutorhynchus</taxon>
    </lineage>
</organism>
<evidence type="ECO:0000313" key="6">
    <source>
        <dbReference type="EMBL" id="CAG9769551.1"/>
    </source>
</evidence>
<protein>
    <recommendedName>
        <fullName evidence="8">Cell cycle checkpoint protein RAD1</fullName>
    </recommendedName>
</protein>
<dbReference type="Pfam" id="PF02144">
    <property type="entry name" value="Rad1"/>
    <property type="match status" value="1"/>
</dbReference>
<evidence type="ECO:0000313" key="7">
    <source>
        <dbReference type="Proteomes" id="UP001152799"/>
    </source>
</evidence>
<dbReference type="PRINTS" id="PR01245">
    <property type="entry name" value="RAD1REC1"/>
</dbReference>
<accession>A0A9N9MQP4</accession>
<name>A0A9N9MQP4_9CUCU</name>
<dbReference type="InterPro" id="IPR003021">
    <property type="entry name" value="Rad1_Rec1_Rad17"/>
</dbReference>
<keyword evidence="3" id="KW-0227">DNA damage</keyword>
<dbReference type="Gene3D" id="3.70.10.10">
    <property type="match status" value="1"/>
</dbReference>
<comment type="similarity">
    <text evidence="2">Belongs to the rad1 family.</text>
</comment>
<dbReference type="AlphaFoldDB" id="A0A9N9MQP4"/>